<organism evidence="2 3">
    <name type="scientific">Kitasatospora cheerisanensis KCTC 2395</name>
    <dbReference type="NCBI Taxonomy" id="1348663"/>
    <lineage>
        <taxon>Bacteria</taxon>
        <taxon>Bacillati</taxon>
        <taxon>Actinomycetota</taxon>
        <taxon>Actinomycetes</taxon>
        <taxon>Kitasatosporales</taxon>
        <taxon>Streptomycetaceae</taxon>
        <taxon>Kitasatospora</taxon>
    </lineage>
</organism>
<dbReference type="HOGENOM" id="CLU_2990695_0_0_11"/>
<feature type="compositionally biased region" description="Low complexity" evidence="1">
    <location>
        <begin position="13"/>
        <end position="24"/>
    </location>
</feature>
<keyword evidence="3" id="KW-1185">Reference proteome</keyword>
<evidence type="ECO:0000256" key="1">
    <source>
        <dbReference type="SAM" id="MobiDB-lite"/>
    </source>
</evidence>
<accession>A0A066ZDK0</accession>
<comment type="caution">
    <text evidence="2">The sequence shown here is derived from an EMBL/GenBank/DDBJ whole genome shotgun (WGS) entry which is preliminary data.</text>
</comment>
<dbReference type="EMBL" id="JNBY01000003">
    <property type="protein sequence ID" value="KDN88175.1"/>
    <property type="molecule type" value="Genomic_DNA"/>
</dbReference>
<reference evidence="2 3" key="1">
    <citation type="submission" date="2014-05" db="EMBL/GenBank/DDBJ databases">
        <title>Draft Genome Sequence of Kitasatospora cheerisanensis KCTC 2395.</title>
        <authorList>
            <person name="Nam D.H."/>
        </authorList>
    </citation>
    <scope>NUCLEOTIDE SEQUENCE [LARGE SCALE GENOMIC DNA]</scope>
    <source>
        <strain evidence="2 3">KCTC 2395</strain>
    </source>
</reference>
<name>A0A066ZDK0_9ACTN</name>
<dbReference type="Proteomes" id="UP000027178">
    <property type="component" value="Unassembled WGS sequence"/>
</dbReference>
<proteinExistence type="predicted"/>
<evidence type="ECO:0000313" key="2">
    <source>
        <dbReference type="EMBL" id="KDN88175.1"/>
    </source>
</evidence>
<gene>
    <name evidence="2" type="ORF">KCH_00250</name>
</gene>
<sequence length="57" mass="6509">MKIRCRGVKPARSRFSSNCSTSSLRTERTAIRPRPPGHRSSSIKEGSHVRRRSRPHP</sequence>
<protein>
    <submittedName>
        <fullName evidence="2">Uncharacterized protein</fullName>
    </submittedName>
</protein>
<feature type="region of interest" description="Disordered" evidence="1">
    <location>
        <begin position="1"/>
        <end position="57"/>
    </location>
</feature>
<dbReference type="AlphaFoldDB" id="A0A066ZDK0"/>
<evidence type="ECO:0000313" key="3">
    <source>
        <dbReference type="Proteomes" id="UP000027178"/>
    </source>
</evidence>
<feature type="compositionally biased region" description="Basic residues" evidence="1">
    <location>
        <begin position="1"/>
        <end position="12"/>
    </location>
</feature>